<evidence type="ECO:0000256" key="8">
    <source>
        <dbReference type="ARBA" id="ARBA00023065"/>
    </source>
</evidence>
<keyword evidence="5 14" id="KW-0812">Transmembrane</keyword>
<protein>
    <recommendedName>
        <fullName evidence="14">ATP synthase complex subunit 8</fullName>
    </recommendedName>
</protein>
<dbReference type="InterPro" id="IPR050635">
    <property type="entry name" value="ATPase_protein_8"/>
</dbReference>
<keyword evidence="3 14" id="KW-0813">Transport</keyword>
<dbReference type="GO" id="GO:0015986">
    <property type="term" value="P:proton motive force-driven ATP synthesis"/>
    <property type="evidence" value="ECO:0007669"/>
    <property type="project" value="InterPro"/>
</dbReference>
<organism evidence="16">
    <name type="scientific">Serranus annularis</name>
    <dbReference type="NCBI Taxonomy" id="2969294"/>
    <lineage>
        <taxon>Eukaryota</taxon>
        <taxon>Metazoa</taxon>
        <taxon>Chordata</taxon>
        <taxon>Craniata</taxon>
        <taxon>Vertebrata</taxon>
        <taxon>Euteleostomi</taxon>
        <taxon>Actinopterygii</taxon>
        <taxon>Neopterygii</taxon>
        <taxon>Teleostei</taxon>
        <taxon>Neoteleostei</taxon>
        <taxon>Acanthomorphata</taxon>
        <taxon>Eupercaria</taxon>
        <taxon>Perciformes</taxon>
        <taxon>Serranoidei</taxon>
        <taxon>Serranidae</taxon>
        <taxon>Serraninae</taxon>
        <taxon>Serranus</taxon>
    </lineage>
</organism>
<dbReference type="Pfam" id="PF00895">
    <property type="entry name" value="ATP-synt_8"/>
    <property type="match status" value="1"/>
</dbReference>
<keyword evidence="6 14" id="KW-0375">Hydrogen ion transport</keyword>
<evidence type="ECO:0000256" key="1">
    <source>
        <dbReference type="ARBA" id="ARBA00004304"/>
    </source>
</evidence>
<keyword evidence="4 14" id="KW-0138">CF(0)</keyword>
<sequence>MPQLNPSPWFAIMFFSWLVFLTIVIPKIMNHSYPNDLSSQDAKAFDYDTWSWPWF</sequence>
<evidence type="ECO:0000256" key="5">
    <source>
        <dbReference type="ARBA" id="ARBA00022692"/>
    </source>
</evidence>
<evidence type="ECO:0000256" key="6">
    <source>
        <dbReference type="ARBA" id="ARBA00022781"/>
    </source>
</evidence>
<geneLocation type="mitochondrion" evidence="16"/>
<evidence type="ECO:0000256" key="3">
    <source>
        <dbReference type="ARBA" id="ARBA00022448"/>
    </source>
</evidence>
<feature type="transmembrane region" description="Helical" evidence="15">
    <location>
        <begin position="6"/>
        <end position="25"/>
    </location>
</feature>
<reference evidence="16" key="1">
    <citation type="submission" date="2023-09" db="EMBL/GenBank/DDBJ databases">
        <title>Mitochondrial Genomes of Fishes Derived by Genome Skimming.</title>
        <authorList>
            <person name="Bemis K."/>
            <person name="Collins A."/>
            <person name="Craine J.M."/>
            <person name="Hoban M."/>
            <person name="Leopold D.R."/>
            <person name="Meyer C."/>
            <person name="Murphy K.R."/>
            <person name="Pitassy D.E."/>
            <person name="Whitney J."/>
        </authorList>
    </citation>
    <scope>NUCLEOTIDE SEQUENCE</scope>
</reference>
<dbReference type="GO" id="GO:0015078">
    <property type="term" value="F:proton transmembrane transporter activity"/>
    <property type="evidence" value="ECO:0007669"/>
    <property type="project" value="InterPro"/>
</dbReference>
<evidence type="ECO:0000256" key="15">
    <source>
        <dbReference type="SAM" id="Phobius"/>
    </source>
</evidence>
<proteinExistence type="inferred from homology"/>
<evidence type="ECO:0000256" key="13">
    <source>
        <dbReference type="ARBA" id="ARBA00064647"/>
    </source>
</evidence>
<dbReference type="PANTHER" id="PTHR39937:SF1">
    <property type="entry name" value="ATP SYNTHASE PROTEIN 8"/>
    <property type="match status" value="1"/>
</dbReference>
<dbReference type="PANTHER" id="PTHR39937">
    <property type="entry name" value="ATP SYNTHASE PROTEIN 8"/>
    <property type="match status" value="1"/>
</dbReference>
<dbReference type="GO" id="GO:0045259">
    <property type="term" value="C:proton-transporting ATP synthase complex"/>
    <property type="evidence" value="ECO:0007669"/>
    <property type="project" value="UniProtKB-KW"/>
</dbReference>
<evidence type="ECO:0000256" key="12">
    <source>
        <dbReference type="ARBA" id="ARBA00053067"/>
    </source>
</evidence>
<dbReference type="GO" id="GO:0031966">
    <property type="term" value="C:mitochondrial membrane"/>
    <property type="evidence" value="ECO:0007669"/>
    <property type="project" value="UniProtKB-SubCell"/>
</dbReference>
<evidence type="ECO:0000313" key="16">
    <source>
        <dbReference type="EMBL" id="WNH37465.1"/>
    </source>
</evidence>
<keyword evidence="11" id="KW-0066">ATP synthesis</keyword>
<name>A0AA96C559_9TELE</name>
<comment type="similarity">
    <text evidence="2 14">Belongs to the ATPase protein 8 family.</text>
</comment>
<evidence type="ECO:0000256" key="14">
    <source>
        <dbReference type="RuleBase" id="RU003661"/>
    </source>
</evidence>
<gene>
    <name evidence="16" type="primary">ATP8</name>
</gene>
<evidence type="ECO:0000256" key="7">
    <source>
        <dbReference type="ARBA" id="ARBA00022989"/>
    </source>
</evidence>
<comment type="subcellular location">
    <subcellularLocation>
        <location evidence="1 14">Mitochondrion membrane</location>
        <topology evidence="1 14">Single-pass membrane protein</topology>
    </subcellularLocation>
</comment>
<evidence type="ECO:0000256" key="11">
    <source>
        <dbReference type="ARBA" id="ARBA00023310"/>
    </source>
</evidence>
<comment type="subunit">
    <text evidence="13">Component of the ATP synthase complex composed at least of ATP5F1A/subunit alpha, ATP5F1B/subunit beta, ATP5MC1/subunit c (homooctomer), MT-ATP6/subunit a, MT-ATP8/subunit 8, ATP5ME/subunit e, ATP5MF/subunit f, ATP5MG/subunit g, ATP5MK/subunit k, ATP5MJ/subunit j, ATP5F1C/subunit gamma, ATP5F1D/subunit delta, ATP5F1E/subunit epsilon, ATP5PF/subunit F6, ATP5PB/subunit b, ATP5PD/subunit d, ATP5PO/subunit OSCP. ATP synthase complex consists of a soluble F(1) head domain (subunits alpha(3) and beta(3)) - the catalytic core - and a membrane F(0) domain - the membrane proton channel (subunits c, a, 8, e, f, g, k and j). These two domains are linked by a central stalk (subunits gamma, delta, and epsilon) rotating inside the F1 region and a stationary peripheral stalk (subunits F6, b, d, and OSCP).</text>
</comment>
<comment type="function">
    <text evidence="12">Subunit 8, of the mitochondrial membrane ATP synthase complex (F(1)F(0) ATP synthase or Complex V) that produces ATP from ADP in the presence of a proton gradient across the membrane which is generated by electron transport complexes of the respiratory chain. ATP synthase complex consist of a soluble F(1) head domain - the catalytic core - and a membrane F(1) domain - the membrane proton channel. These two domains are linked by a central stalk rotating inside the F(1) region and a stationary peripheral stalk. During catalysis, ATP synthesis in the catalytic domain of F(1) is coupled via a rotary mechanism of the central stalk subunits to proton translocation. In vivo, can only synthesize ATP although its ATP hydrolase activity can be activated artificially in vitro. Part of the complex F(0) domain.</text>
</comment>
<keyword evidence="9 14" id="KW-0496">Mitochondrion</keyword>
<dbReference type="AlphaFoldDB" id="A0AA96C559"/>
<keyword evidence="7 15" id="KW-1133">Transmembrane helix</keyword>
<accession>A0AA96C559</accession>
<evidence type="ECO:0000256" key="10">
    <source>
        <dbReference type="ARBA" id="ARBA00023136"/>
    </source>
</evidence>
<keyword evidence="8 14" id="KW-0406">Ion transport</keyword>
<evidence type="ECO:0000256" key="4">
    <source>
        <dbReference type="ARBA" id="ARBA00022547"/>
    </source>
</evidence>
<dbReference type="InterPro" id="IPR001421">
    <property type="entry name" value="ATP8_metazoa"/>
</dbReference>
<keyword evidence="10 15" id="KW-0472">Membrane</keyword>
<evidence type="ECO:0000256" key="2">
    <source>
        <dbReference type="ARBA" id="ARBA00008892"/>
    </source>
</evidence>
<dbReference type="EMBL" id="OR582705">
    <property type="protein sequence ID" value="WNH37465.1"/>
    <property type="molecule type" value="Genomic_DNA"/>
</dbReference>
<evidence type="ECO:0000256" key="9">
    <source>
        <dbReference type="ARBA" id="ARBA00023128"/>
    </source>
</evidence>